<feature type="domain" description="HD" evidence="1">
    <location>
        <begin position="31"/>
        <end position="97"/>
    </location>
</feature>
<dbReference type="AlphaFoldDB" id="A0A1Y4LIC7"/>
<reference evidence="3" key="1">
    <citation type="submission" date="2017-04" db="EMBL/GenBank/DDBJ databases">
        <title>Function of individual gut microbiota members based on whole genome sequencing of pure cultures obtained from chicken caecum.</title>
        <authorList>
            <person name="Medvecky M."/>
            <person name="Cejkova D."/>
            <person name="Polansky O."/>
            <person name="Karasova D."/>
            <person name="Kubasova T."/>
            <person name="Cizek A."/>
            <person name="Rychlik I."/>
        </authorList>
    </citation>
    <scope>NUCLEOTIDE SEQUENCE [LARGE SCALE GENOMIC DNA]</scope>
    <source>
        <strain evidence="3">An179</strain>
    </source>
</reference>
<sequence length="215" mass="24055">MELTKSQVLDMLAEHEKNPINRGWIAHGKCVGETAGVIAAAIGLDAEFAQILGMIHDIGKRNTKEVVFHDILGYEYLKSLGIDDRYAAVCLTHSYLNNDDTCVAGGYLPENAFRTEFIRNHTYTPYEEIINLCDLMCTAKRLTVEARMIDLLSRKGIHENSAYHLRETLKLKAHYDSLIPGGVYRLFPDLTTLDQVGIHSFTDLPENLCLNSAGV</sequence>
<evidence type="ECO:0000313" key="2">
    <source>
        <dbReference type="EMBL" id="OUP55279.1"/>
    </source>
</evidence>
<evidence type="ECO:0000259" key="1">
    <source>
        <dbReference type="Pfam" id="PF01966"/>
    </source>
</evidence>
<evidence type="ECO:0000313" key="3">
    <source>
        <dbReference type="Proteomes" id="UP000195326"/>
    </source>
</evidence>
<dbReference type="EMBL" id="NFKL01000029">
    <property type="protein sequence ID" value="OUP55279.1"/>
    <property type="molecule type" value="Genomic_DNA"/>
</dbReference>
<dbReference type="NCBIfam" id="TIGR00277">
    <property type="entry name" value="HDIG"/>
    <property type="match status" value="1"/>
</dbReference>
<dbReference type="InterPro" id="IPR006674">
    <property type="entry name" value="HD_domain"/>
</dbReference>
<dbReference type="Proteomes" id="UP000195326">
    <property type="component" value="Unassembled WGS sequence"/>
</dbReference>
<dbReference type="Pfam" id="PF01966">
    <property type="entry name" value="HD"/>
    <property type="match status" value="1"/>
</dbReference>
<comment type="caution">
    <text evidence="2">The sequence shown here is derived from an EMBL/GenBank/DDBJ whole genome shotgun (WGS) entry which is preliminary data.</text>
</comment>
<dbReference type="RefSeq" id="WP_087415915.1">
    <property type="nucleotide sequence ID" value="NZ_NFKL01000029.1"/>
</dbReference>
<gene>
    <name evidence="2" type="ORF">B5F15_15115</name>
</gene>
<accession>A0A1Y4LIC7</accession>
<protein>
    <recommendedName>
        <fullName evidence="1">HD domain-containing protein</fullName>
    </recommendedName>
</protein>
<organism evidence="2 3">
    <name type="scientific">Butyricicoccus pullicaecorum</name>
    <dbReference type="NCBI Taxonomy" id="501571"/>
    <lineage>
        <taxon>Bacteria</taxon>
        <taxon>Bacillati</taxon>
        <taxon>Bacillota</taxon>
        <taxon>Clostridia</taxon>
        <taxon>Eubacteriales</taxon>
        <taxon>Butyricicoccaceae</taxon>
        <taxon>Butyricicoccus</taxon>
    </lineage>
</organism>
<dbReference type="InterPro" id="IPR006675">
    <property type="entry name" value="HDIG_dom"/>
</dbReference>
<dbReference type="Gene3D" id="1.10.3210.10">
    <property type="entry name" value="Hypothetical protein af1432"/>
    <property type="match status" value="1"/>
</dbReference>
<dbReference type="SUPFAM" id="SSF109604">
    <property type="entry name" value="HD-domain/PDEase-like"/>
    <property type="match status" value="1"/>
</dbReference>
<name>A0A1Y4LIC7_9FIRM</name>
<proteinExistence type="predicted"/>